<reference evidence="5" key="1">
    <citation type="submission" date="2014-08" db="EMBL/GenBank/DDBJ databases">
        <authorList>
            <person name="Sharma Rahul"/>
            <person name="Thines Marco"/>
        </authorList>
    </citation>
    <scope>NUCLEOTIDE SEQUENCE</scope>
</reference>
<name>A0A0F7SXN3_PHARH</name>
<dbReference type="GO" id="GO:0005634">
    <property type="term" value="C:nucleus"/>
    <property type="evidence" value="ECO:0007669"/>
    <property type="project" value="TreeGrafter"/>
</dbReference>
<dbReference type="InterPro" id="IPR054179">
    <property type="entry name" value="PSD13_N"/>
</dbReference>
<evidence type="ECO:0000313" key="5">
    <source>
        <dbReference type="EMBL" id="CED85385.1"/>
    </source>
</evidence>
<keyword evidence="2 5" id="KW-0647">Proteasome</keyword>
<dbReference type="GO" id="GO:0005198">
    <property type="term" value="F:structural molecule activity"/>
    <property type="evidence" value="ECO:0007669"/>
    <property type="project" value="TreeGrafter"/>
</dbReference>
<feature type="compositionally biased region" description="Pro residues" evidence="3">
    <location>
        <begin position="109"/>
        <end position="126"/>
    </location>
</feature>
<dbReference type="InterPro" id="IPR036390">
    <property type="entry name" value="WH_DNA-bd_sf"/>
</dbReference>
<dbReference type="PANTHER" id="PTHR10539">
    <property type="entry name" value="26S PROTEASOME NON-ATPASE REGULATORY SUBUNIT 13"/>
    <property type="match status" value="1"/>
</dbReference>
<dbReference type="Pfam" id="PF22037">
    <property type="entry name" value="PSD13_N"/>
    <property type="match status" value="1"/>
</dbReference>
<dbReference type="GO" id="GO:0006511">
    <property type="term" value="P:ubiquitin-dependent protein catabolic process"/>
    <property type="evidence" value="ECO:0007669"/>
    <property type="project" value="TreeGrafter"/>
</dbReference>
<sequence>MDVDPSPEQWLASASEANVSPAVNQLVSQIEKAWNRKLWHNLTVLLLSFVRTPETGPLQVSLFNNFIRGFEKKLNVLRLVEIARYVSRHIEDPTASLEFLTSLHSRIPHPNPPPSSTGEPTPPPAAPAAEAYALSLASIAYGKLLLGDLKGTKEAMDQSEKILDALPTVDGVVWAGFYGVAGDYYKASSSVSNQTQQSVNAEYGLYYKHSLLYLACVNLSDLSPEELTARAHDLGIAALLGDSIYNFGELLQHPILAALDNTEHSWIKTLLVAFNGGEIGKFESLVSQLQTEAILQENTAFLRQKICLMALIESVFRRSVDDRVFSFQSIAEETKVPVREVEYLVMKALSLKLIRGSLDAIAQTATITWVQPRVLDRGQLEALSARFNDWCAKVGNVGQYVSERGVGITARG</sequence>
<dbReference type="InterPro" id="IPR035298">
    <property type="entry name" value="PSMD13"/>
</dbReference>
<evidence type="ECO:0000259" key="4">
    <source>
        <dbReference type="PROSITE" id="PS50250"/>
    </source>
</evidence>
<proteinExistence type="inferred from homology"/>
<dbReference type="EMBL" id="LN483332">
    <property type="protein sequence ID" value="CED85385.1"/>
    <property type="molecule type" value="Genomic_DNA"/>
</dbReference>
<accession>A0A0F7SXN3</accession>
<dbReference type="SMART" id="SM00088">
    <property type="entry name" value="PINT"/>
    <property type="match status" value="1"/>
</dbReference>
<feature type="domain" description="PCI" evidence="4">
    <location>
        <begin position="205"/>
        <end position="372"/>
    </location>
</feature>
<evidence type="ECO:0000256" key="3">
    <source>
        <dbReference type="SAM" id="MobiDB-lite"/>
    </source>
</evidence>
<feature type="region of interest" description="Disordered" evidence="3">
    <location>
        <begin position="104"/>
        <end position="126"/>
    </location>
</feature>
<organism evidence="5">
    <name type="scientific">Phaffia rhodozyma</name>
    <name type="common">Yeast</name>
    <name type="synonym">Xanthophyllomyces dendrorhous</name>
    <dbReference type="NCBI Taxonomy" id="264483"/>
    <lineage>
        <taxon>Eukaryota</taxon>
        <taxon>Fungi</taxon>
        <taxon>Dikarya</taxon>
        <taxon>Basidiomycota</taxon>
        <taxon>Agaricomycotina</taxon>
        <taxon>Tremellomycetes</taxon>
        <taxon>Cystofilobasidiales</taxon>
        <taxon>Mrakiaceae</taxon>
        <taxon>Phaffia</taxon>
    </lineage>
</organism>
<comment type="similarity">
    <text evidence="1">Belongs to the proteasome subunit S11 family.</text>
</comment>
<dbReference type="SUPFAM" id="SSF46785">
    <property type="entry name" value="Winged helix' DNA-binding domain"/>
    <property type="match status" value="1"/>
</dbReference>
<protein>
    <submittedName>
        <fullName evidence="5">26S proteasome regulatory complex, subunit RPN9/PSMD13</fullName>
    </submittedName>
</protein>
<evidence type="ECO:0000256" key="2">
    <source>
        <dbReference type="ARBA" id="ARBA00022942"/>
    </source>
</evidence>
<dbReference type="PANTHER" id="PTHR10539:SF0">
    <property type="entry name" value="26S PROTEASOME NON-ATPASE REGULATORY SUBUNIT 13"/>
    <property type="match status" value="1"/>
</dbReference>
<dbReference type="GO" id="GO:0008541">
    <property type="term" value="C:proteasome regulatory particle, lid subcomplex"/>
    <property type="evidence" value="ECO:0007669"/>
    <property type="project" value="TreeGrafter"/>
</dbReference>
<dbReference type="InterPro" id="IPR000717">
    <property type="entry name" value="PCI_dom"/>
</dbReference>
<dbReference type="AlphaFoldDB" id="A0A0F7SXN3"/>
<dbReference type="PROSITE" id="PS50250">
    <property type="entry name" value="PCI"/>
    <property type="match status" value="1"/>
</dbReference>
<dbReference type="Pfam" id="PF01399">
    <property type="entry name" value="PCI"/>
    <property type="match status" value="1"/>
</dbReference>
<dbReference type="GO" id="GO:0005829">
    <property type="term" value="C:cytosol"/>
    <property type="evidence" value="ECO:0007669"/>
    <property type="project" value="TreeGrafter"/>
</dbReference>
<evidence type="ECO:0000256" key="1">
    <source>
        <dbReference type="ARBA" id="ARBA00006207"/>
    </source>
</evidence>